<evidence type="ECO:0000313" key="1">
    <source>
        <dbReference type="EMBL" id="CBY19197.1"/>
    </source>
</evidence>
<sequence length="148" mass="15728">MEAIVEAVYRDEAFPSEMTNDMLEQLDPRLSALFFHSIFCSGKTPLELASCLGKPSTIAAILKARPDLLHKEGVSGFTPVQLASFWANKTAFEALFAAGANINSPAVNGMDCKAIAISAGHADFAKTINEIANSKGNKSAPKGKGKKK</sequence>
<dbReference type="AlphaFoldDB" id="E4XDF9"/>
<dbReference type="EMBL" id="FN653039">
    <property type="protein sequence ID" value="CBY19197.1"/>
    <property type="molecule type" value="Genomic_DNA"/>
</dbReference>
<dbReference type="InterPro" id="IPR002110">
    <property type="entry name" value="Ankyrin_rpt"/>
</dbReference>
<accession>E4XDF9</accession>
<dbReference type="OrthoDB" id="194358at2759"/>
<dbReference type="Gene3D" id="1.25.40.20">
    <property type="entry name" value="Ankyrin repeat-containing domain"/>
    <property type="match status" value="1"/>
</dbReference>
<name>E4XDF9_OIKDI</name>
<evidence type="ECO:0000313" key="2">
    <source>
        <dbReference type="Proteomes" id="UP000001307"/>
    </source>
</evidence>
<dbReference type="Proteomes" id="UP000001307">
    <property type="component" value="Unassembled WGS sequence"/>
</dbReference>
<reference evidence="1" key="1">
    <citation type="journal article" date="2010" name="Science">
        <title>Plasticity of animal genome architecture unmasked by rapid evolution of a pelagic tunicate.</title>
        <authorList>
            <person name="Denoeud F."/>
            <person name="Henriet S."/>
            <person name="Mungpakdee S."/>
            <person name="Aury J.M."/>
            <person name="Da Silva C."/>
            <person name="Brinkmann H."/>
            <person name="Mikhaleva J."/>
            <person name="Olsen L.C."/>
            <person name="Jubin C."/>
            <person name="Canestro C."/>
            <person name="Bouquet J.M."/>
            <person name="Danks G."/>
            <person name="Poulain J."/>
            <person name="Campsteijn C."/>
            <person name="Adamski M."/>
            <person name="Cross I."/>
            <person name="Yadetie F."/>
            <person name="Muffato M."/>
            <person name="Louis A."/>
            <person name="Butcher S."/>
            <person name="Tsagkogeorga G."/>
            <person name="Konrad A."/>
            <person name="Singh S."/>
            <person name="Jensen M.F."/>
            <person name="Cong E.H."/>
            <person name="Eikeseth-Otteraa H."/>
            <person name="Noel B."/>
            <person name="Anthouard V."/>
            <person name="Porcel B.M."/>
            <person name="Kachouri-Lafond R."/>
            <person name="Nishino A."/>
            <person name="Ugolini M."/>
            <person name="Chourrout P."/>
            <person name="Nishida H."/>
            <person name="Aasland R."/>
            <person name="Huzurbazar S."/>
            <person name="Westhof E."/>
            <person name="Delsuc F."/>
            <person name="Lehrach H."/>
            <person name="Reinhardt R."/>
            <person name="Weissenbach J."/>
            <person name="Roy S.W."/>
            <person name="Artiguenave F."/>
            <person name="Postlethwait J.H."/>
            <person name="Manak J.R."/>
            <person name="Thompson E.M."/>
            <person name="Jaillon O."/>
            <person name="Du Pasquier L."/>
            <person name="Boudinot P."/>
            <person name="Liberles D.A."/>
            <person name="Volff J.N."/>
            <person name="Philippe H."/>
            <person name="Lenhard B."/>
            <person name="Roest Crollius H."/>
            <person name="Wincker P."/>
            <person name="Chourrout D."/>
        </authorList>
    </citation>
    <scope>NUCLEOTIDE SEQUENCE [LARGE SCALE GENOMIC DNA]</scope>
</reference>
<gene>
    <name evidence="1" type="ORF">GSOID_T00008202001</name>
</gene>
<proteinExistence type="predicted"/>
<organism evidence="1">
    <name type="scientific">Oikopleura dioica</name>
    <name type="common">Tunicate</name>
    <dbReference type="NCBI Taxonomy" id="34765"/>
    <lineage>
        <taxon>Eukaryota</taxon>
        <taxon>Metazoa</taxon>
        <taxon>Chordata</taxon>
        <taxon>Tunicata</taxon>
        <taxon>Appendicularia</taxon>
        <taxon>Copelata</taxon>
        <taxon>Oikopleuridae</taxon>
        <taxon>Oikopleura</taxon>
    </lineage>
</organism>
<keyword evidence="2" id="KW-1185">Reference proteome</keyword>
<dbReference type="InterPro" id="IPR036770">
    <property type="entry name" value="Ankyrin_rpt-contain_sf"/>
</dbReference>
<dbReference type="SUPFAM" id="SSF48403">
    <property type="entry name" value="Ankyrin repeat"/>
    <property type="match status" value="1"/>
</dbReference>
<protein>
    <submittedName>
        <fullName evidence="1">Uncharacterized protein</fullName>
    </submittedName>
</protein>
<dbReference type="InParanoid" id="E4XDF9"/>
<dbReference type="SMART" id="SM00248">
    <property type="entry name" value="ANK"/>
    <property type="match status" value="2"/>
</dbReference>